<reference evidence="2 3" key="1">
    <citation type="journal article" date="2019" name="Commun. Biol.">
        <title>The bagworm genome reveals a unique fibroin gene that provides high tensile strength.</title>
        <authorList>
            <person name="Kono N."/>
            <person name="Nakamura H."/>
            <person name="Ohtoshi R."/>
            <person name="Tomita M."/>
            <person name="Numata K."/>
            <person name="Arakawa K."/>
        </authorList>
    </citation>
    <scope>NUCLEOTIDE SEQUENCE [LARGE SCALE GENOMIC DNA]</scope>
</reference>
<evidence type="ECO:0000256" key="1">
    <source>
        <dbReference type="SAM" id="Phobius"/>
    </source>
</evidence>
<evidence type="ECO:0000313" key="3">
    <source>
        <dbReference type="Proteomes" id="UP000299102"/>
    </source>
</evidence>
<keyword evidence="3" id="KW-1185">Reference proteome</keyword>
<sequence length="90" mass="10441">MQNGKLETWIIRKVTSMSSMIYLFGVRGLACSYTWCGEVLYSFNSDVHKDRQRPNGVSFRGLWPWNGKSTGVVQAPVSESWRRFVQYTEQ</sequence>
<feature type="transmembrane region" description="Helical" evidence="1">
    <location>
        <begin position="20"/>
        <end position="43"/>
    </location>
</feature>
<keyword evidence="1" id="KW-1133">Transmembrane helix</keyword>
<accession>A0A4C1TC08</accession>
<dbReference type="Proteomes" id="UP000299102">
    <property type="component" value="Unassembled WGS sequence"/>
</dbReference>
<name>A0A4C1TC08_EUMVA</name>
<dbReference type="AlphaFoldDB" id="A0A4C1TC08"/>
<keyword evidence="1" id="KW-0472">Membrane</keyword>
<keyword evidence="1" id="KW-0812">Transmembrane</keyword>
<evidence type="ECO:0000313" key="2">
    <source>
        <dbReference type="EMBL" id="GBP10978.1"/>
    </source>
</evidence>
<organism evidence="2 3">
    <name type="scientific">Eumeta variegata</name>
    <name type="common">Bagworm moth</name>
    <name type="synonym">Eumeta japonica</name>
    <dbReference type="NCBI Taxonomy" id="151549"/>
    <lineage>
        <taxon>Eukaryota</taxon>
        <taxon>Metazoa</taxon>
        <taxon>Ecdysozoa</taxon>
        <taxon>Arthropoda</taxon>
        <taxon>Hexapoda</taxon>
        <taxon>Insecta</taxon>
        <taxon>Pterygota</taxon>
        <taxon>Neoptera</taxon>
        <taxon>Endopterygota</taxon>
        <taxon>Lepidoptera</taxon>
        <taxon>Glossata</taxon>
        <taxon>Ditrysia</taxon>
        <taxon>Tineoidea</taxon>
        <taxon>Psychidae</taxon>
        <taxon>Oiketicinae</taxon>
        <taxon>Eumeta</taxon>
    </lineage>
</organism>
<comment type="caution">
    <text evidence="2">The sequence shown here is derived from an EMBL/GenBank/DDBJ whole genome shotgun (WGS) entry which is preliminary data.</text>
</comment>
<proteinExistence type="predicted"/>
<dbReference type="EMBL" id="BGZK01000043">
    <property type="protein sequence ID" value="GBP10978.1"/>
    <property type="molecule type" value="Genomic_DNA"/>
</dbReference>
<gene>
    <name evidence="2" type="ORF">EVAR_5531_1</name>
</gene>
<protein>
    <submittedName>
        <fullName evidence="2">Uncharacterized protein</fullName>
    </submittedName>
</protein>